<protein>
    <recommendedName>
        <fullName evidence="1">IrrE N-terminal-like domain-containing protein</fullName>
    </recommendedName>
</protein>
<comment type="caution">
    <text evidence="2">The sequence shown here is derived from an EMBL/GenBank/DDBJ whole genome shotgun (WGS) entry which is preliminary data.</text>
</comment>
<proteinExistence type="predicted"/>
<name>A0A0R1VQD6_9LACO</name>
<evidence type="ECO:0000313" key="2">
    <source>
        <dbReference type="EMBL" id="KRM07653.1"/>
    </source>
</evidence>
<keyword evidence="3" id="KW-1185">Reference proteome</keyword>
<dbReference type="GeneID" id="98318158"/>
<evidence type="ECO:0000259" key="1">
    <source>
        <dbReference type="Pfam" id="PF06114"/>
    </source>
</evidence>
<dbReference type="OrthoDB" id="2300474at2"/>
<accession>A0A0R1VQD6</accession>
<sequence length="141" mass="16476">MNELLIQLTQLAHKKEISVYWITSLTPEAPSIASADQRIIIMNQNWKKPHELIFQFAHELAHLLRNESSDQILYRTTTAQLLSIEHQTNQLAINLLIPFYLKQVTTHTINSQEFIQSFGIPQRYQELVKQELTAYLINHPQ</sequence>
<dbReference type="AlphaFoldDB" id="A0A0R1VQD6"/>
<reference evidence="2 3" key="1">
    <citation type="journal article" date="2015" name="Genome Announc.">
        <title>Expanding the biotechnology potential of lactobacilli through comparative genomics of 213 strains and associated genera.</title>
        <authorList>
            <person name="Sun Z."/>
            <person name="Harris H.M."/>
            <person name="McCann A."/>
            <person name="Guo C."/>
            <person name="Argimon S."/>
            <person name="Zhang W."/>
            <person name="Yang X."/>
            <person name="Jeffery I.B."/>
            <person name="Cooney J.C."/>
            <person name="Kagawa T.F."/>
            <person name="Liu W."/>
            <person name="Song Y."/>
            <person name="Salvetti E."/>
            <person name="Wrobel A."/>
            <person name="Rasinkangas P."/>
            <person name="Parkhill J."/>
            <person name="Rea M.C."/>
            <person name="O'Sullivan O."/>
            <person name="Ritari J."/>
            <person name="Douillard F.P."/>
            <person name="Paul Ross R."/>
            <person name="Yang R."/>
            <person name="Briner A.E."/>
            <person name="Felis G.E."/>
            <person name="de Vos W.M."/>
            <person name="Barrangou R."/>
            <person name="Klaenhammer T.R."/>
            <person name="Caufield P.W."/>
            <person name="Cui Y."/>
            <person name="Zhang H."/>
            <person name="O'Toole P.W."/>
        </authorList>
    </citation>
    <scope>NUCLEOTIDE SEQUENCE [LARGE SCALE GENOMIC DNA]</scope>
    <source>
        <strain evidence="2 3">DSM 18630</strain>
    </source>
</reference>
<dbReference type="STRING" id="1423750.FC89_GL000092"/>
<dbReference type="PATRIC" id="fig|1423750.3.peg.93"/>
<dbReference type="Gene3D" id="1.10.10.2910">
    <property type="match status" value="1"/>
</dbReference>
<organism evidence="2 3">
    <name type="scientific">Liquorilactobacillus ghanensis DSM 18630</name>
    <dbReference type="NCBI Taxonomy" id="1423750"/>
    <lineage>
        <taxon>Bacteria</taxon>
        <taxon>Bacillati</taxon>
        <taxon>Bacillota</taxon>
        <taxon>Bacilli</taxon>
        <taxon>Lactobacillales</taxon>
        <taxon>Lactobacillaceae</taxon>
        <taxon>Liquorilactobacillus</taxon>
    </lineage>
</organism>
<dbReference type="EMBL" id="AZGB01000005">
    <property type="protein sequence ID" value="KRM07653.1"/>
    <property type="molecule type" value="Genomic_DNA"/>
</dbReference>
<dbReference type="Pfam" id="PF06114">
    <property type="entry name" value="Peptidase_M78"/>
    <property type="match status" value="1"/>
</dbReference>
<evidence type="ECO:0000313" key="3">
    <source>
        <dbReference type="Proteomes" id="UP000051451"/>
    </source>
</evidence>
<dbReference type="Proteomes" id="UP000051451">
    <property type="component" value="Unassembled WGS sequence"/>
</dbReference>
<dbReference type="InterPro" id="IPR010359">
    <property type="entry name" value="IrrE_HExxH"/>
</dbReference>
<feature type="domain" description="IrrE N-terminal-like" evidence="1">
    <location>
        <begin position="37"/>
        <end position="98"/>
    </location>
</feature>
<dbReference type="RefSeq" id="WP_057870898.1">
    <property type="nucleotide sequence ID" value="NZ_AZGB01000005.1"/>
</dbReference>
<gene>
    <name evidence="2" type="ORF">FC89_GL000092</name>
</gene>